<dbReference type="AlphaFoldDB" id="A0A516GD32"/>
<dbReference type="KEGG" id="orz:FNH13_14730"/>
<accession>A0A516GD32</accession>
<gene>
    <name evidence="1" type="ORF">FNH13_14730</name>
</gene>
<name>A0A516GD32_9MICO</name>
<proteinExistence type="predicted"/>
<reference evidence="1 2" key="1">
    <citation type="submission" date="2019-07" db="EMBL/GenBank/DDBJ databases">
        <title>complete genome sequencing of Ornithinimicrobium sp. H23M54.</title>
        <authorList>
            <person name="Bae J.-W."/>
            <person name="Lee S.-Y."/>
        </authorList>
    </citation>
    <scope>NUCLEOTIDE SEQUENCE [LARGE SCALE GENOMIC DNA]</scope>
    <source>
        <strain evidence="1 2">H23M54</strain>
    </source>
</reference>
<evidence type="ECO:0000313" key="2">
    <source>
        <dbReference type="Proteomes" id="UP000315395"/>
    </source>
</evidence>
<dbReference type="EMBL" id="CP041616">
    <property type="protein sequence ID" value="QDO89428.1"/>
    <property type="molecule type" value="Genomic_DNA"/>
</dbReference>
<dbReference type="RefSeq" id="WP_143784115.1">
    <property type="nucleotide sequence ID" value="NZ_CP041616.1"/>
</dbReference>
<organism evidence="1 2">
    <name type="scientific">Ornithinimicrobium ciconiae</name>
    <dbReference type="NCBI Taxonomy" id="2594265"/>
    <lineage>
        <taxon>Bacteria</taxon>
        <taxon>Bacillati</taxon>
        <taxon>Actinomycetota</taxon>
        <taxon>Actinomycetes</taxon>
        <taxon>Micrococcales</taxon>
        <taxon>Ornithinimicrobiaceae</taxon>
        <taxon>Ornithinimicrobium</taxon>
    </lineage>
</organism>
<sequence length="142" mass="14985">MKGRGGGPQVGESVLLGQRRAPDWRTFDLDCVSGAGDVGPGAVGPGEGLEEVARVWEGQFWTELGAVSDTEGAEYAALVADVEEALAGLGQEADPAQDLVGGLEVAGRGLQRAGQWGPRGWWRSLSPSWWRGWKRPGGSVTR</sequence>
<dbReference type="Proteomes" id="UP000315395">
    <property type="component" value="Chromosome"/>
</dbReference>
<keyword evidence="2" id="KW-1185">Reference proteome</keyword>
<evidence type="ECO:0000313" key="1">
    <source>
        <dbReference type="EMBL" id="QDO89428.1"/>
    </source>
</evidence>
<protein>
    <submittedName>
        <fullName evidence="1">Uncharacterized protein</fullName>
    </submittedName>
</protein>